<feature type="DNA-binding region" description="OmpR/PhoB-type" evidence="7">
    <location>
        <begin position="125"/>
        <end position="223"/>
    </location>
</feature>
<keyword evidence="5" id="KW-0804">Transcription</keyword>
<dbReference type="OrthoDB" id="9802426at2"/>
<sequence length="225" mass="24964">MHLLLIEDDRKTAKHIARNFSEKGLVCDVVQDGRAGLEAASSGRYDVVIVDRMLPELDGLSLVKALRLAHDTTPVIYLTALGGIDDRVAGLEAGADDYLTKPFAFSELAARVRALTRRNVPASAATILRVADLEMDLVKRTVQRAGEAISLQKREFLLLEVLLRSSGQILTRSMLLEQVWDIHFDPKTSIVETHISRLRAKIDKPFDTPLLHTVRNCGYTIRAPA</sequence>
<dbReference type="PANTHER" id="PTHR48111:SF76">
    <property type="entry name" value="TWO-COMPONENT RESPONSE REGULATOR"/>
    <property type="match status" value="1"/>
</dbReference>
<dbReference type="InterPro" id="IPR001867">
    <property type="entry name" value="OmpR/PhoB-type_DNA-bd"/>
</dbReference>
<evidence type="ECO:0000256" key="7">
    <source>
        <dbReference type="PROSITE-ProRule" id="PRU01091"/>
    </source>
</evidence>
<dbReference type="GO" id="GO:0005829">
    <property type="term" value="C:cytosol"/>
    <property type="evidence" value="ECO:0007669"/>
    <property type="project" value="TreeGrafter"/>
</dbReference>
<dbReference type="PROSITE" id="PS51755">
    <property type="entry name" value="OMPR_PHOB"/>
    <property type="match status" value="1"/>
</dbReference>
<evidence type="ECO:0000256" key="6">
    <source>
        <dbReference type="PROSITE-ProRule" id="PRU00169"/>
    </source>
</evidence>
<feature type="domain" description="Response regulatory" evidence="8">
    <location>
        <begin position="2"/>
        <end position="116"/>
    </location>
</feature>
<dbReference type="CDD" id="cd00383">
    <property type="entry name" value="trans_reg_C"/>
    <property type="match status" value="1"/>
</dbReference>
<name>A0A1P8UKQ7_9GAMM</name>
<evidence type="ECO:0000259" key="8">
    <source>
        <dbReference type="PROSITE" id="PS50110"/>
    </source>
</evidence>
<dbReference type="GO" id="GO:0006355">
    <property type="term" value="P:regulation of DNA-templated transcription"/>
    <property type="evidence" value="ECO:0007669"/>
    <property type="project" value="InterPro"/>
</dbReference>
<reference evidence="10 11" key="1">
    <citation type="submission" date="2017-01" db="EMBL/GenBank/DDBJ databases">
        <title>Draft sequence of Acidihalobacter ferrooxidans strain DSM 14175 (strain V8).</title>
        <authorList>
            <person name="Khaleque H.N."/>
            <person name="Ramsay J.P."/>
            <person name="Murphy R.J.T."/>
            <person name="Kaksonen A.H."/>
            <person name="Boxall N.J."/>
            <person name="Watkin E.L.J."/>
        </authorList>
    </citation>
    <scope>NUCLEOTIDE SEQUENCE [LARGE SCALE GENOMIC DNA]</scope>
    <source>
        <strain evidence="10 11">V8</strain>
    </source>
</reference>
<dbReference type="AlphaFoldDB" id="A0A1P8UKQ7"/>
<dbReference type="InterPro" id="IPR001789">
    <property type="entry name" value="Sig_transdc_resp-reg_receiver"/>
</dbReference>
<dbReference type="InterPro" id="IPR039420">
    <property type="entry name" value="WalR-like"/>
</dbReference>
<accession>A0A1P8UKQ7</accession>
<keyword evidence="3" id="KW-0805">Transcription regulation</keyword>
<dbReference type="GO" id="GO:0000156">
    <property type="term" value="F:phosphorelay response regulator activity"/>
    <property type="evidence" value="ECO:0007669"/>
    <property type="project" value="TreeGrafter"/>
</dbReference>
<dbReference type="Gene3D" id="3.40.50.2300">
    <property type="match status" value="1"/>
</dbReference>
<dbReference type="Gene3D" id="6.10.250.690">
    <property type="match status" value="1"/>
</dbReference>
<evidence type="ECO:0000313" key="11">
    <source>
        <dbReference type="Proteomes" id="UP000243807"/>
    </source>
</evidence>
<dbReference type="SMART" id="SM00862">
    <property type="entry name" value="Trans_reg_C"/>
    <property type="match status" value="1"/>
</dbReference>
<dbReference type="PANTHER" id="PTHR48111">
    <property type="entry name" value="REGULATOR OF RPOS"/>
    <property type="match status" value="1"/>
</dbReference>
<organism evidence="10 11">
    <name type="scientific">Acidihalobacter ferrooxydans</name>
    <dbReference type="NCBI Taxonomy" id="1765967"/>
    <lineage>
        <taxon>Bacteria</taxon>
        <taxon>Pseudomonadati</taxon>
        <taxon>Pseudomonadota</taxon>
        <taxon>Gammaproteobacteria</taxon>
        <taxon>Chromatiales</taxon>
        <taxon>Ectothiorhodospiraceae</taxon>
        <taxon>Acidihalobacter</taxon>
    </lineage>
</organism>
<protein>
    <submittedName>
        <fullName evidence="10">DNA-binding response regulator</fullName>
    </submittedName>
</protein>
<dbReference type="InterPro" id="IPR016032">
    <property type="entry name" value="Sig_transdc_resp-reg_C-effctor"/>
</dbReference>
<evidence type="ECO:0000256" key="2">
    <source>
        <dbReference type="ARBA" id="ARBA00023012"/>
    </source>
</evidence>
<dbReference type="FunFam" id="1.10.10.10:FF:000005">
    <property type="entry name" value="Two-component system response regulator"/>
    <property type="match status" value="1"/>
</dbReference>
<dbReference type="GO" id="GO:0032993">
    <property type="term" value="C:protein-DNA complex"/>
    <property type="evidence" value="ECO:0007669"/>
    <property type="project" value="TreeGrafter"/>
</dbReference>
<dbReference type="KEGG" id="afy:BW247_15760"/>
<keyword evidence="4 7" id="KW-0238">DNA-binding</keyword>
<keyword evidence="11" id="KW-1185">Reference proteome</keyword>
<keyword evidence="1 6" id="KW-0597">Phosphoprotein</keyword>
<evidence type="ECO:0000256" key="1">
    <source>
        <dbReference type="ARBA" id="ARBA00022553"/>
    </source>
</evidence>
<proteinExistence type="predicted"/>
<dbReference type="Proteomes" id="UP000243807">
    <property type="component" value="Chromosome"/>
</dbReference>
<feature type="modified residue" description="4-aspartylphosphate" evidence="6">
    <location>
        <position position="51"/>
    </location>
</feature>
<evidence type="ECO:0000256" key="4">
    <source>
        <dbReference type="ARBA" id="ARBA00023125"/>
    </source>
</evidence>
<dbReference type="PROSITE" id="PS50110">
    <property type="entry name" value="RESPONSE_REGULATORY"/>
    <property type="match status" value="1"/>
</dbReference>
<dbReference type="Gene3D" id="1.10.10.10">
    <property type="entry name" value="Winged helix-like DNA-binding domain superfamily/Winged helix DNA-binding domain"/>
    <property type="match status" value="1"/>
</dbReference>
<dbReference type="SMART" id="SM00448">
    <property type="entry name" value="REC"/>
    <property type="match status" value="1"/>
</dbReference>
<evidence type="ECO:0000313" key="10">
    <source>
        <dbReference type="EMBL" id="APZ44364.1"/>
    </source>
</evidence>
<feature type="domain" description="OmpR/PhoB-type" evidence="9">
    <location>
        <begin position="125"/>
        <end position="223"/>
    </location>
</feature>
<dbReference type="InterPro" id="IPR036388">
    <property type="entry name" value="WH-like_DNA-bd_sf"/>
</dbReference>
<evidence type="ECO:0000256" key="5">
    <source>
        <dbReference type="ARBA" id="ARBA00023163"/>
    </source>
</evidence>
<keyword evidence="2" id="KW-0902">Two-component regulatory system</keyword>
<dbReference type="SUPFAM" id="SSF52172">
    <property type="entry name" value="CheY-like"/>
    <property type="match status" value="1"/>
</dbReference>
<dbReference type="Pfam" id="PF00072">
    <property type="entry name" value="Response_reg"/>
    <property type="match status" value="1"/>
</dbReference>
<dbReference type="GO" id="GO:0000976">
    <property type="term" value="F:transcription cis-regulatory region binding"/>
    <property type="evidence" value="ECO:0007669"/>
    <property type="project" value="TreeGrafter"/>
</dbReference>
<dbReference type="RefSeq" id="WP_076838048.1">
    <property type="nucleotide sequence ID" value="NZ_CP019434.1"/>
</dbReference>
<evidence type="ECO:0000259" key="9">
    <source>
        <dbReference type="PROSITE" id="PS51755"/>
    </source>
</evidence>
<gene>
    <name evidence="10" type="ORF">BW247_15760</name>
</gene>
<dbReference type="InterPro" id="IPR011006">
    <property type="entry name" value="CheY-like_superfamily"/>
</dbReference>
<dbReference type="Pfam" id="PF00486">
    <property type="entry name" value="Trans_reg_C"/>
    <property type="match status" value="1"/>
</dbReference>
<dbReference type="STRING" id="1765967.BW247_15760"/>
<dbReference type="SUPFAM" id="SSF46894">
    <property type="entry name" value="C-terminal effector domain of the bipartite response regulators"/>
    <property type="match status" value="1"/>
</dbReference>
<dbReference type="EMBL" id="CP019434">
    <property type="protein sequence ID" value="APZ44364.1"/>
    <property type="molecule type" value="Genomic_DNA"/>
</dbReference>
<evidence type="ECO:0000256" key="3">
    <source>
        <dbReference type="ARBA" id="ARBA00023015"/>
    </source>
</evidence>